<evidence type="ECO:0000313" key="2">
    <source>
        <dbReference type="Proteomes" id="UP000033867"/>
    </source>
</evidence>
<accession>A0A0G1BCB3</accession>
<organism evidence="1 2">
    <name type="scientific">Candidatus Magasanikbacteria bacterium GW2011_GWE2_42_7</name>
    <dbReference type="NCBI Taxonomy" id="1619052"/>
    <lineage>
        <taxon>Bacteria</taxon>
        <taxon>Candidatus Magasanikiibacteriota</taxon>
    </lineage>
</organism>
<name>A0A0G1BCB3_9BACT</name>
<reference evidence="1 2" key="1">
    <citation type="journal article" date="2015" name="Nature">
        <title>rRNA introns, odd ribosomes, and small enigmatic genomes across a large radiation of phyla.</title>
        <authorList>
            <person name="Brown C.T."/>
            <person name="Hug L.A."/>
            <person name="Thomas B.C."/>
            <person name="Sharon I."/>
            <person name="Castelle C.J."/>
            <person name="Singh A."/>
            <person name="Wilkins M.J."/>
            <person name="Williams K.H."/>
            <person name="Banfield J.F."/>
        </authorList>
    </citation>
    <scope>NUCLEOTIDE SEQUENCE [LARGE SCALE GENOMIC DNA]</scope>
</reference>
<sequence>MFLLAMDDNDIEAILRDAKNVRMPHRRGSFNPLSSLPEPKAKIKQAIKERIRLLAGAYISLAGFVDDDDIRFAEDNPKSKKTRAMYHKVLEDMEIAKKEIREFKIL</sequence>
<dbReference type="Proteomes" id="UP000033867">
    <property type="component" value="Unassembled WGS sequence"/>
</dbReference>
<gene>
    <name evidence="1" type="ORF">UV42_C0040G0007</name>
</gene>
<dbReference type="AlphaFoldDB" id="A0A0G1BCB3"/>
<proteinExistence type="predicted"/>
<protein>
    <submittedName>
        <fullName evidence="1">Uncharacterized protein</fullName>
    </submittedName>
</protein>
<dbReference type="EMBL" id="LCEK01000040">
    <property type="protein sequence ID" value="KKS70937.1"/>
    <property type="molecule type" value="Genomic_DNA"/>
</dbReference>
<comment type="caution">
    <text evidence="1">The sequence shown here is derived from an EMBL/GenBank/DDBJ whole genome shotgun (WGS) entry which is preliminary data.</text>
</comment>
<evidence type="ECO:0000313" key="1">
    <source>
        <dbReference type="EMBL" id="KKS70937.1"/>
    </source>
</evidence>